<reference evidence="2" key="1">
    <citation type="submission" date="2018-08" db="EMBL/GenBank/DDBJ databases">
        <authorList>
            <person name="Blom J."/>
        </authorList>
    </citation>
    <scope>NUCLEOTIDE SEQUENCE [LARGE SCALE GENOMIC DNA]</scope>
    <source>
        <strain evidence="2">CCOS 865</strain>
    </source>
</reference>
<evidence type="ECO:0000313" key="1">
    <source>
        <dbReference type="EMBL" id="SYX91858.1"/>
    </source>
</evidence>
<gene>
    <name evidence="1" type="ORF">CCOS865_04138</name>
</gene>
<keyword evidence="2" id="KW-1185">Reference proteome</keyword>
<protein>
    <submittedName>
        <fullName evidence="1">Uncharacterized protein</fullName>
    </submittedName>
</protein>
<dbReference type="AlphaFoldDB" id="A0A383RZP3"/>
<dbReference type="Proteomes" id="UP000263595">
    <property type="component" value="Unassembled WGS sequence"/>
</dbReference>
<evidence type="ECO:0000313" key="2">
    <source>
        <dbReference type="Proteomes" id="UP000263595"/>
    </source>
</evidence>
<name>A0A383RZP3_9PSED</name>
<dbReference type="EMBL" id="UNOZ01000030">
    <property type="protein sequence ID" value="SYX91858.1"/>
    <property type="molecule type" value="Genomic_DNA"/>
</dbReference>
<proteinExistence type="predicted"/>
<organism evidence="1 2">
    <name type="scientific">Pseudomonas reidholzensis</name>
    <dbReference type="NCBI Taxonomy" id="1785162"/>
    <lineage>
        <taxon>Bacteria</taxon>
        <taxon>Pseudomonadati</taxon>
        <taxon>Pseudomonadota</taxon>
        <taxon>Gammaproteobacteria</taxon>
        <taxon>Pseudomonadales</taxon>
        <taxon>Pseudomonadaceae</taxon>
        <taxon>Pseudomonas</taxon>
    </lineage>
</organism>
<sequence>MEVIHLRVGDQSSYDECLDYYEIDYLQPL</sequence>
<accession>A0A383RZP3</accession>